<dbReference type="EMBL" id="JAHRIO010040889">
    <property type="protein sequence ID" value="MEQ2171706.1"/>
    <property type="molecule type" value="Genomic_DNA"/>
</dbReference>
<accession>A0ABV0NJX2</accession>
<organism evidence="1 2">
    <name type="scientific">Goodea atripinnis</name>
    <dbReference type="NCBI Taxonomy" id="208336"/>
    <lineage>
        <taxon>Eukaryota</taxon>
        <taxon>Metazoa</taxon>
        <taxon>Chordata</taxon>
        <taxon>Craniata</taxon>
        <taxon>Vertebrata</taxon>
        <taxon>Euteleostomi</taxon>
        <taxon>Actinopterygii</taxon>
        <taxon>Neopterygii</taxon>
        <taxon>Teleostei</taxon>
        <taxon>Neoteleostei</taxon>
        <taxon>Acanthomorphata</taxon>
        <taxon>Ovalentaria</taxon>
        <taxon>Atherinomorphae</taxon>
        <taxon>Cyprinodontiformes</taxon>
        <taxon>Goodeidae</taxon>
        <taxon>Goodea</taxon>
    </lineage>
</organism>
<sequence>MFHTLKMHVGSIVSPVQVHSLAPLLLVTTNSKVFQERLIYWDFLSQLSLGFTEIDPKKRKFSYEDFRLDFIVPKGKFFSTDQPLNSHYQQAEQYSTEHKITTQSTT</sequence>
<proteinExistence type="predicted"/>
<evidence type="ECO:0000313" key="1">
    <source>
        <dbReference type="EMBL" id="MEQ2171706.1"/>
    </source>
</evidence>
<gene>
    <name evidence="1" type="ORF">GOODEAATRI_013483</name>
</gene>
<comment type="caution">
    <text evidence="1">The sequence shown here is derived from an EMBL/GenBank/DDBJ whole genome shotgun (WGS) entry which is preliminary data.</text>
</comment>
<evidence type="ECO:0000313" key="2">
    <source>
        <dbReference type="Proteomes" id="UP001476798"/>
    </source>
</evidence>
<reference evidence="1 2" key="1">
    <citation type="submission" date="2021-06" db="EMBL/GenBank/DDBJ databases">
        <authorList>
            <person name="Palmer J.M."/>
        </authorList>
    </citation>
    <scope>NUCLEOTIDE SEQUENCE [LARGE SCALE GENOMIC DNA]</scope>
    <source>
        <strain evidence="1 2">GA_2019</strain>
        <tissue evidence="1">Muscle</tissue>
    </source>
</reference>
<dbReference type="Proteomes" id="UP001476798">
    <property type="component" value="Unassembled WGS sequence"/>
</dbReference>
<keyword evidence="2" id="KW-1185">Reference proteome</keyword>
<name>A0ABV0NJX2_9TELE</name>
<protein>
    <submittedName>
        <fullName evidence="1">Uncharacterized protein</fullName>
    </submittedName>
</protein>